<proteinExistence type="predicted"/>
<evidence type="ECO:0000313" key="1">
    <source>
        <dbReference type="EMBL" id="GBQ31293.1"/>
    </source>
</evidence>
<comment type="caution">
    <text evidence="1">The sequence shown here is derived from an EMBL/GenBank/DDBJ whole genome shotgun (WGS) entry which is preliminary data.</text>
</comment>
<dbReference type="EMBL" id="BAQP01000445">
    <property type="protein sequence ID" value="GBQ31293.1"/>
    <property type="molecule type" value="Genomic_DNA"/>
</dbReference>
<organism evidence="1 2">
    <name type="scientific">Gluconacetobacter sacchari DSM 12717</name>
    <dbReference type="NCBI Taxonomy" id="1307940"/>
    <lineage>
        <taxon>Bacteria</taxon>
        <taxon>Pseudomonadati</taxon>
        <taxon>Pseudomonadota</taxon>
        <taxon>Alphaproteobacteria</taxon>
        <taxon>Acetobacterales</taxon>
        <taxon>Acetobacteraceae</taxon>
        <taxon>Gluconacetobacter</taxon>
    </lineage>
</organism>
<gene>
    <name evidence="1" type="ORF">AA12717_3715</name>
</gene>
<sequence length="88" mass="10478">MIDKDYIKSCIQMIESDPSIKNNYKRYEFSRKIIDFIINNDEILNFKDTSPDGDEDAYSKEELKKNSFWYPQTGIIEAYLFIDTSILF</sequence>
<evidence type="ECO:0000313" key="2">
    <source>
        <dbReference type="Proteomes" id="UP001060895"/>
    </source>
</evidence>
<dbReference type="Proteomes" id="UP001060895">
    <property type="component" value="Unassembled WGS sequence"/>
</dbReference>
<keyword evidence="2" id="KW-1185">Reference proteome</keyword>
<name>A0ABQ0PD32_9PROT</name>
<accession>A0ABQ0PD32</accession>
<protein>
    <submittedName>
        <fullName evidence="1">Uncharacterized protein</fullName>
    </submittedName>
</protein>
<reference evidence="1" key="1">
    <citation type="submission" date="2013-04" db="EMBL/GenBank/DDBJ databases">
        <title>The genome sequencing project of 58 acetic acid bacteria.</title>
        <authorList>
            <person name="Okamoto-Kainuma A."/>
            <person name="Ishikawa M."/>
            <person name="Umino S."/>
            <person name="Koizumi Y."/>
            <person name="Shiwa Y."/>
            <person name="Yoshikawa H."/>
            <person name="Matsutani M."/>
            <person name="Matsushita K."/>
        </authorList>
    </citation>
    <scope>NUCLEOTIDE SEQUENCE</scope>
    <source>
        <strain evidence="1">DSM 12717</strain>
    </source>
</reference>